<evidence type="ECO:0000313" key="2">
    <source>
        <dbReference type="Proteomes" id="UP001596023"/>
    </source>
</evidence>
<dbReference type="EMBL" id="JBHSGN010000067">
    <property type="protein sequence ID" value="MFC4674080.1"/>
    <property type="molecule type" value="Genomic_DNA"/>
</dbReference>
<accession>A0ABV9KV40</accession>
<gene>
    <name evidence="1" type="ORF">ACFO6W_10265</name>
</gene>
<evidence type="ECO:0000313" key="1">
    <source>
        <dbReference type="EMBL" id="MFC4674080.1"/>
    </source>
</evidence>
<keyword evidence="2" id="KW-1185">Reference proteome</keyword>
<dbReference type="RefSeq" id="WP_379996010.1">
    <property type="nucleotide sequence ID" value="NZ_JBHSGN010000067.1"/>
</dbReference>
<comment type="caution">
    <text evidence="1">The sequence shown here is derived from an EMBL/GenBank/DDBJ whole genome shotgun (WGS) entry which is preliminary data.</text>
</comment>
<reference evidence="2" key="1">
    <citation type="journal article" date="2019" name="Int. J. Syst. Evol. Microbiol.">
        <title>The Global Catalogue of Microorganisms (GCM) 10K type strain sequencing project: providing services to taxonomists for standard genome sequencing and annotation.</title>
        <authorList>
            <consortium name="The Broad Institute Genomics Platform"/>
            <consortium name="The Broad Institute Genome Sequencing Center for Infectious Disease"/>
            <person name="Wu L."/>
            <person name="Ma J."/>
        </authorList>
    </citation>
    <scope>NUCLEOTIDE SEQUENCE [LARGE SCALE GENOMIC DNA]</scope>
    <source>
        <strain evidence="2">CCUG 66188</strain>
    </source>
</reference>
<proteinExistence type="predicted"/>
<dbReference type="Proteomes" id="UP001596023">
    <property type="component" value="Unassembled WGS sequence"/>
</dbReference>
<protein>
    <submittedName>
        <fullName evidence="1">Uncharacterized protein</fullName>
    </submittedName>
</protein>
<sequence length="159" mass="19188">MEEKDKDNIFIFKPQIGLGKVLFSFNKEEDILKILGTSAERSIDIFSKEEFAIYLDYWNLSIFVSLYFENSFFDRLSIHTQNIILDNFCFSHHNQSEILSFIREYHNTYKLDFIEKIEFDKNTEETWYFYENLGLTIWFDKNGISDICVQKTRSRRRPV</sequence>
<name>A0ABV9KV40_9BACT</name>
<organism evidence="1 2">
    <name type="scientific">Dysgonomonas termitidis</name>
    <dbReference type="NCBI Taxonomy" id="1516126"/>
    <lineage>
        <taxon>Bacteria</taxon>
        <taxon>Pseudomonadati</taxon>
        <taxon>Bacteroidota</taxon>
        <taxon>Bacteroidia</taxon>
        <taxon>Bacteroidales</taxon>
        <taxon>Dysgonomonadaceae</taxon>
        <taxon>Dysgonomonas</taxon>
    </lineage>
</organism>